<dbReference type="EMBL" id="LUGH01000095">
    <property type="protein sequence ID" value="OBZ89444.1"/>
    <property type="molecule type" value="Genomic_DNA"/>
</dbReference>
<reference evidence="1 2" key="1">
    <citation type="submission" date="2016-03" db="EMBL/GenBank/DDBJ databases">
        <title>Choanephora cucurbitarum.</title>
        <authorList>
            <person name="Min B."/>
            <person name="Park H."/>
            <person name="Park J.-H."/>
            <person name="Shin H.-D."/>
            <person name="Choi I.-G."/>
        </authorList>
    </citation>
    <scope>NUCLEOTIDE SEQUENCE [LARGE SCALE GENOMIC DNA]</scope>
    <source>
        <strain evidence="1 2">KUS-F28377</strain>
    </source>
</reference>
<comment type="caution">
    <text evidence="1">The sequence shown here is derived from an EMBL/GenBank/DDBJ whole genome shotgun (WGS) entry which is preliminary data.</text>
</comment>
<evidence type="ECO:0000313" key="2">
    <source>
        <dbReference type="Proteomes" id="UP000093000"/>
    </source>
</evidence>
<proteinExistence type="predicted"/>
<keyword evidence="2" id="KW-1185">Reference proteome</keyword>
<sequence>MSIVYHGKKKKHHLTGVLNRTDAMKIANMSHSNLIWLINNERILNQVYLIYSDRPKYLSIPEEAQSSPSKTSFVENGDVWWYQV</sequence>
<name>A0A1C7NQA6_9FUNG</name>
<dbReference type="AlphaFoldDB" id="A0A1C7NQA6"/>
<dbReference type="InParanoid" id="A0A1C7NQA6"/>
<evidence type="ECO:0000313" key="1">
    <source>
        <dbReference type="EMBL" id="OBZ89444.1"/>
    </source>
</evidence>
<dbReference type="Proteomes" id="UP000093000">
    <property type="component" value="Unassembled WGS sequence"/>
</dbReference>
<organism evidence="1 2">
    <name type="scientific">Choanephora cucurbitarum</name>
    <dbReference type="NCBI Taxonomy" id="101091"/>
    <lineage>
        <taxon>Eukaryota</taxon>
        <taxon>Fungi</taxon>
        <taxon>Fungi incertae sedis</taxon>
        <taxon>Mucoromycota</taxon>
        <taxon>Mucoromycotina</taxon>
        <taxon>Mucoromycetes</taxon>
        <taxon>Mucorales</taxon>
        <taxon>Mucorineae</taxon>
        <taxon>Choanephoraceae</taxon>
        <taxon>Choanephoroideae</taxon>
        <taxon>Choanephora</taxon>
    </lineage>
</organism>
<protein>
    <submittedName>
        <fullName evidence="1">Uncharacterized protein</fullName>
    </submittedName>
</protein>
<gene>
    <name evidence="1" type="ORF">A0J61_02503</name>
</gene>
<accession>A0A1C7NQA6</accession>